<keyword evidence="2" id="KW-0813">Transport</keyword>
<dbReference type="GO" id="GO:0005524">
    <property type="term" value="F:ATP binding"/>
    <property type="evidence" value="ECO:0007669"/>
    <property type="project" value="InterPro"/>
</dbReference>
<keyword evidence="10" id="KW-1185">Reference proteome</keyword>
<organism evidence="9 10">
    <name type="scientific">Leersia perrieri</name>
    <dbReference type="NCBI Taxonomy" id="77586"/>
    <lineage>
        <taxon>Eukaryota</taxon>
        <taxon>Viridiplantae</taxon>
        <taxon>Streptophyta</taxon>
        <taxon>Embryophyta</taxon>
        <taxon>Tracheophyta</taxon>
        <taxon>Spermatophyta</taxon>
        <taxon>Magnoliopsida</taxon>
        <taxon>Liliopsida</taxon>
        <taxon>Poales</taxon>
        <taxon>Poaceae</taxon>
        <taxon>BOP clade</taxon>
        <taxon>Oryzoideae</taxon>
        <taxon>Oryzeae</taxon>
        <taxon>Oryzinae</taxon>
        <taxon>Leersia</taxon>
    </lineage>
</organism>
<evidence type="ECO:0000256" key="6">
    <source>
        <dbReference type="ARBA" id="ARBA00023136"/>
    </source>
</evidence>
<keyword evidence="3 8" id="KW-0812">Transmembrane</keyword>
<evidence type="ECO:0000256" key="8">
    <source>
        <dbReference type="SAM" id="Phobius"/>
    </source>
</evidence>
<evidence type="ECO:0000256" key="3">
    <source>
        <dbReference type="ARBA" id="ARBA00022692"/>
    </source>
</evidence>
<dbReference type="Proteomes" id="UP000032180">
    <property type="component" value="Chromosome 2"/>
</dbReference>
<accession>A0A0D9VD67</accession>
<dbReference type="EnsemblPlants" id="LPERR02G05940.3">
    <property type="protein sequence ID" value="LPERR02G05940.3"/>
    <property type="gene ID" value="LPERR02G05940"/>
</dbReference>
<keyword evidence="4" id="KW-0677">Repeat</keyword>
<dbReference type="Gene3D" id="1.20.1560.10">
    <property type="entry name" value="ABC transporter type 1, transmembrane domain"/>
    <property type="match status" value="1"/>
</dbReference>
<sequence>MGIDGGGDVGAGKAKTKPMFASSFMTVFMHADATDVLLMVLGLVGAMGDGVSTPVMLLVTSRIFNDLGSGADIVQEFSSKVNVNARNLVFLAAGSWVTAFLGKLTHY</sequence>
<evidence type="ECO:0000313" key="9">
    <source>
        <dbReference type="EnsemblPlants" id="LPERR02G05940.3"/>
    </source>
</evidence>
<evidence type="ECO:0000256" key="5">
    <source>
        <dbReference type="ARBA" id="ARBA00022989"/>
    </source>
</evidence>
<dbReference type="AlphaFoldDB" id="A0A0D9VD67"/>
<reference evidence="10" key="2">
    <citation type="submission" date="2013-12" db="EMBL/GenBank/DDBJ databases">
        <authorList>
            <person name="Yu Y."/>
            <person name="Lee S."/>
            <person name="de Baynast K."/>
            <person name="Wissotski M."/>
            <person name="Liu L."/>
            <person name="Talag J."/>
            <person name="Goicoechea J."/>
            <person name="Angelova A."/>
            <person name="Jetty R."/>
            <person name="Kudrna D."/>
            <person name="Golser W."/>
            <person name="Rivera L."/>
            <person name="Zhang J."/>
            <person name="Wing R."/>
        </authorList>
    </citation>
    <scope>NUCLEOTIDE SEQUENCE</scope>
</reference>
<dbReference type="HOGENOM" id="CLU_158256_0_0_1"/>
<evidence type="ECO:0008006" key="11">
    <source>
        <dbReference type="Google" id="ProtNLM"/>
    </source>
</evidence>
<evidence type="ECO:0000256" key="4">
    <source>
        <dbReference type="ARBA" id="ARBA00022737"/>
    </source>
</evidence>
<name>A0A0D9VD67_9ORYZ</name>
<keyword evidence="5 8" id="KW-1133">Transmembrane helix</keyword>
<keyword evidence="7" id="KW-0325">Glycoprotein</keyword>
<evidence type="ECO:0000256" key="2">
    <source>
        <dbReference type="ARBA" id="ARBA00022448"/>
    </source>
</evidence>
<dbReference type="PANTHER" id="PTHR45136">
    <property type="entry name" value="ABC TRANSPORTER DOMAIN-CONTAINING PROTEIN"/>
    <property type="match status" value="1"/>
</dbReference>
<dbReference type="PANTHER" id="PTHR45136:SF2">
    <property type="entry name" value="ABC TRANSPORTER DOMAIN-CONTAINING PROTEIN"/>
    <property type="match status" value="1"/>
</dbReference>
<proteinExistence type="inferred from homology"/>
<comment type="similarity">
    <text evidence="1">Belongs to the ABC transporter superfamily. ABCB family. Multidrug resistance exporter (TC 3.A.1.201) subfamily.</text>
</comment>
<evidence type="ECO:0000256" key="1">
    <source>
        <dbReference type="ARBA" id="ARBA00007577"/>
    </source>
</evidence>
<keyword evidence="6 8" id="KW-0472">Membrane</keyword>
<reference evidence="9" key="3">
    <citation type="submission" date="2015-04" db="UniProtKB">
        <authorList>
            <consortium name="EnsemblPlants"/>
        </authorList>
    </citation>
    <scope>IDENTIFICATION</scope>
</reference>
<feature type="transmembrane region" description="Helical" evidence="8">
    <location>
        <begin position="36"/>
        <end position="59"/>
    </location>
</feature>
<protein>
    <recommendedName>
        <fullName evidence="11">ABC transmembrane type-1 domain-containing protein</fullName>
    </recommendedName>
</protein>
<evidence type="ECO:0000256" key="7">
    <source>
        <dbReference type="ARBA" id="ARBA00023180"/>
    </source>
</evidence>
<dbReference type="InterPro" id="IPR036640">
    <property type="entry name" value="ABC1_TM_sf"/>
</dbReference>
<evidence type="ECO:0000313" key="10">
    <source>
        <dbReference type="Proteomes" id="UP000032180"/>
    </source>
</evidence>
<reference evidence="9 10" key="1">
    <citation type="submission" date="2012-08" db="EMBL/GenBank/DDBJ databases">
        <title>Oryza genome evolution.</title>
        <authorList>
            <person name="Wing R.A."/>
        </authorList>
    </citation>
    <scope>NUCLEOTIDE SEQUENCE</scope>
</reference>
<dbReference type="GO" id="GO:0016020">
    <property type="term" value="C:membrane"/>
    <property type="evidence" value="ECO:0007669"/>
    <property type="project" value="InterPro"/>
</dbReference>
<dbReference type="Gramene" id="LPERR02G05940.3">
    <property type="protein sequence ID" value="LPERR02G05940.3"/>
    <property type="gene ID" value="LPERR02G05940"/>
</dbReference>